<accession>A0A8S4N4C8</accession>
<dbReference type="InterPro" id="IPR011989">
    <property type="entry name" value="ARM-like"/>
</dbReference>
<dbReference type="GO" id="GO:0000796">
    <property type="term" value="C:condensin complex"/>
    <property type="evidence" value="ECO:0007669"/>
    <property type="project" value="TreeGrafter"/>
</dbReference>
<dbReference type="Pfam" id="PF12422">
    <property type="entry name" value="Condensin2nSMC"/>
    <property type="match status" value="1"/>
</dbReference>
<organism evidence="1 2">
    <name type="scientific">Owenia fusiformis</name>
    <name type="common">Polychaete worm</name>
    <dbReference type="NCBI Taxonomy" id="6347"/>
    <lineage>
        <taxon>Eukaryota</taxon>
        <taxon>Metazoa</taxon>
        <taxon>Spiralia</taxon>
        <taxon>Lophotrochozoa</taxon>
        <taxon>Annelida</taxon>
        <taxon>Polychaeta</taxon>
        <taxon>Sedentaria</taxon>
        <taxon>Canalipalpata</taxon>
        <taxon>Sabellida</taxon>
        <taxon>Oweniida</taxon>
        <taxon>Oweniidae</taxon>
        <taxon>Owenia</taxon>
    </lineage>
</organism>
<dbReference type="GO" id="GO:0000070">
    <property type="term" value="P:mitotic sister chromatid segregation"/>
    <property type="evidence" value="ECO:0007669"/>
    <property type="project" value="TreeGrafter"/>
</dbReference>
<keyword evidence="2" id="KW-1185">Reference proteome</keyword>
<dbReference type="GO" id="GO:0005634">
    <property type="term" value="C:nucleus"/>
    <property type="evidence" value="ECO:0007669"/>
    <property type="project" value="InterPro"/>
</dbReference>
<dbReference type="InterPro" id="IPR024741">
    <property type="entry name" value="Condensin2_G2"/>
</dbReference>
<sequence>MTPKRDLCLEACGSRNSDVFLEFIHTHISSKTDVVDIEEMVATLSVQQLNDMWQDLKHLTTNQLLEWADIELDEHMDQEKKAEVLNGVITLALASISPEAPNVPQPFFETVALLHGVLLTLPSQLDNVKTDIVKLCEVWWHRDLEGKEDLANSTIMCLLKQSLQHKAPQNDVKRVWGMRAALGQVDFTSTASEDLRDLLTQCIISLNYLKLDEGRRFLAYIFGMNPNFIEDLHKTIKNQLPGCSSCLLEWYGEVYFRAWRSATGPYLDKIEQNCIQDLMYHAIHLPRTSSKNLAASLGKVLHYIHGQKKQRGVDEMLLRLYDPIIWRSLKVANSTIRGNAVSLLIDAFPLQNPDSTVEELDFIMQKQFDALDTLLKDPCPSVRATVVYGVCHICNVYWELIPTQNIKTFIVQLIQDLAWDVGAQDVRIAVFKGITLLLDNHMSHPLLKPVLPKLQDFLHDSSEKVRIAVLDMLLKLKTLRTIKFWQVVPTDHLLARLEVDSAPVCRRIVQLTLNSYMPLDKPSDVQVTRTLTLVQSNPAAARCFYKYASASVPINQICKFIVLLYRCVIRCVQKTDNDTFDTGEDKENESFEANFDGMKNSEVVVGLLDTIAVLWNGIAIDLDKPVHKNMKKKLCNRLSGAIQELFEAVEDSKALSALLAISAHLPANTIDTLSESCLEQVRCIDNGDIENYGSVLVALCYWDKSQQLFHVFNGWIRAGLELLKNMGQQKSKGTQAANVLTQLGLGIDSLSYLTKHSVCRQLLLQNKSKLLLSTRELLKQSMVCLEKRFTNVQYGEMADTLLVNAFQAYCKISVILHDLDDNDRNMITIFEQILTWMDVEVVGLVKPMEQNEEQEERNPEQIDDSVKHIAGKLVEIVLGVACDMLLVGICDDEFSNQLTNFAIPLLETDDFLPHICMLLYQLTECTVLLTEAETDEGVGLHNDVIPDLFSKVIQALSKTVRKNANGKSNVFTSLRSSTYGALSSYYCNRVNPEDGGRDIMATVMAATIAEVTSQITKKQRVGAYENIQSLPSLSAFLIGMISRRKETTRLYVKELGECIKSGAIQETSGQLACTQILDVIAKAKKNIDGLKTCFEDLQVGLTEPAEEVDEGDEEKLLENKIRASTKNIIDVGLAY</sequence>
<protein>
    <recommendedName>
        <fullName evidence="3">Condensin-2 complex subunit G2</fullName>
    </recommendedName>
</protein>
<dbReference type="OrthoDB" id="10062843at2759"/>
<evidence type="ECO:0000313" key="1">
    <source>
        <dbReference type="EMBL" id="CAH1776019.1"/>
    </source>
</evidence>
<dbReference type="EMBL" id="CAIIXF020000001">
    <property type="protein sequence ID" value="CAH1776019.1"/>
    <property type="molecule type" value="Genomic_DNA"/>
</dbReference>
<dbReference type="PANTHER" id="PTHR16199:SF4">
    <property type="entry name" value="CONDENSIN-2 COMPLEX SUBUNIT G2"/>
    <property type="match status" value="1"/>
</dbReference>
<reference evidence="1" key="1">
    <citation type="submission" date="2022-03" db="EMBL/GenBank/DDBJ databases">
        <authorList>
            <person name="Martin C."/>
        </authorList>
    </citation>
    <scope>NUCLEOTIDE SEQUENCE</scope>
</reference>
<dbReference type="Proteomes" id="UP000749559">
    <property type="component" value="Unassembled WGS sequence"/>
</dbReference>
<comment type="caution">
    <text evidence="1">The sequence shown here is derived from an EMBL/GenBank/DDBJ whole genome shotgun (WGS) entry which is preliminary data.</text>
</comment>
<dbReference type="PANTHER" id="PTHR16199">
    <property type="entry name" value="CONDENSIN-2 COMPLEX SUBUNIT G2"/>
    <property type="match status" value="1"/>
</dbReference>
<dbReference type="InterPro" id="IPR016024">
    <property type="entry name" value="ARM-type_fold"/>
</dbReference>
<name>A0A8S4N4C8_OWEFU</name>
<dbReference type="SUPFAM" id="SSF48371">
    <property type="entry name" value="ARM repeat"/>
    <property type="match status" value="1"/>
</dbReference>
<evidence type="ECO:0000313" key="2">
    <source>
        <dbReference type="Proteomes" id="UP000749559"/>
    </source>
</evidence>
<dbReference type="Gene3D" id="1.25.10.10">
    <property type="entry name" value="Leucine-rich Repeat Variant"/>
    <property type="match status" value="1"/>
</dbReference>
<proteinExistence type="predicted"/>
<dbReference type="AlphaFoldDB" id="A0A8S4N4C8"/>
<gene>
    <name evidence="1" type="ORF">OFUS_LOCUS3245</name>
</gene>
<evidence type="ECO:0008006" key="3">
    <source>
        <dbReference type="Google" id="ProtNLM"/>
    </source>
</evidence>